<dbReference type="PANTHER" id="PTHR11644:SF2">
    <property type="entry name" value="CYTIDINE DEAMINASE"/>
    <property type="match status" value="1"/>
</dbReference>
<dbReference type="SUPFAM" id="SSF53927">
    <property type="entry name" value="Cytidine deaminase-like"/>
    <property type="match status" value="1"/>
</dbReference>
<evidence type="ECO:0000313" key="3">
    <source>
        <dbReference type="EMBL" id="KAJ8979862.1"/>
    </source>
</evidence>
<feature type="non-terminal residue" evidence="3">
    <location>
        <position position="165"/>
    </location>
</feature>
<dbReference type="InterPro" id="IPR016193">
    <property type="entry name" value="Cytidine_deaminase-like"/>
</dbReference>
<keyword evidence="4" id="KW-1185">Reference proteome</keyword>
<sequence length="165" mass="18965">MKSLIHYTLALLGARDIAFPARPLKWSTSPKELAAEWGNEKRGRYSGLLCIDQNIQNLIQEAIEAREFAYCPYSNFKRMQCRKCLFHSWNMCERCAYAKAISQGKQKFKAIAVIAAQERYYTTPCGACRQFMSEFGNIDIYLTKPSSEDVFVASLEELLPHQFKT</sequence>
<accession>A0ABQ9JQ87</accession>
<evidence type="ECO:0000259" key="2">
    <source>
        <dbReference type="PROSITE" id="PS51747"/>
    </source>
</evidence>
<organism evidence="3 4">
    <name type="scientific">Molorchus minor</name>
    <dbReference type="NCBI Taxonomy" id="1323400"/>
    <lineage>
        <taxon>Eukaryota</taxon>
        <taxon>Metazoa</taxon>
        <taxon>Ecdysozoa</taxon>
        <taxon>Arthropoda</taxon>
        <taxon>Hexapoda</taxon>
        <taxon>Insecta</taxon>
        <taxon>Pterygota</taxon>
        <taxon>Neoptera</taxon>
        <taxon>Endopterygota</taxon>
        <taxon>Coleoptera</taxon>
        <taxon>Polyphaga</taxon>
        <taxon>Cucujiformia</taxon>
        <taxon>Chrysomeloidea</taxon>
        <taxon>Cerambycidae</taxon>
        <taxon>Lamiinae</taxon>
        <taxon>Monochamini</taxon>
        <taxon>Molorchus</taxon>
    </lineage>
</organism>
<dbReference type="Proteomes" id="UP001162164">
    <property type="component" value="Unassembled WGS sequence"/>
</dbReference>
<comment type="similarity">
    <text evidence="1">Belongs to the cytidine and deoxycytidylate deaminase family.</text>
</comment>
<proteinExistence type="inferred from homology"/>
<dbReference type="EMBL" id="JAPWTJ010000307">
    <property type="protein sequence ID" value="KAJ8979862.1"/>
    <property type="molecule type" value="Genomic_DNA"/>
</dbReference>
<name>A0ABQ9JQ87_9CUCU</name>
<dbReference type="InterPro" id="IPR050202">
    <property type="entry name" value="Cyt/Deoxycyt_deaminase"/>
</dbReference>
<evidence type="ECO:0000256" key="1">
    <source>
        <dbReference type="ARBA" id="ARBA00006576"/>
    </source>
</evidence>
<gene>
    <name evidence="3" type="ORF">NQ317_016046</name>
</gene>
<dbReference type="Gene3D" id="3.40.140.10">
    <property type="entry name" value="Cytidine Deaminase, domain 2"/>
    <property type="match status" value="2"/>
</dbReference>
<dbReference type="InterPro" id="IPR002125">
    <property type="entry name" value="CMP_dCMP_dom"/>
</dbReference>
<dbReference type="PROSITE" id="PS51747">
    <property type="entry name" value="CYT_DCMP_DEAMINASES_2"/>
    <property type="match status" value="1"/>
</dbReference>
<protein>
    <recommendedName>
        <fullName evidence="2">CMP/dCMP-type deaminase domain-containing protein</fullName>
    </recommendedName>
</protein>
<comment type="caution">
    <text evidence="3">The sequence shown here is derived from an EMBL/GenBank/DDBJ whole genome shotgun (WGS) entry which is preliminary data.</text>
</comment>
<reference evidence="3" key="1">
    <citation type="journal article" date="2023" name="Insect Mol. Biol.">
        <title>Genome sequencing provides insights into the evolution of gene families encoding plant cell wall-degrading enzymes in longhorned beetles.</title>
        <authorList>
            <person name="Shin N.R."/>
            <person name="Okamura Y."/>
            <person name="Kirsch R."/>
            <person name="Pauchet Y."/>
        </authorList>
    </citation>
    <scope>NUCLEOTIDE SEQUENCE</scope>
    <source>
        <strain evidence="3">MMC_N1</strain>
    </source>
</reference>
<dbReference type="PANTHER" id="PTHR11644">
    <property type="entry name" value="CYTIDINE DEAMINASE"/>
    <property type="match status" value="1"/>
</dbReference>
<evidence type="ECO:0000313" key="4">
    <source>
        <dbReference type="Proteomes" id="UP001162164"/>
    </source>
</evidence>
<feature type="domain" description="CMP/dCMP-type deaminase" evidence="2">
    <location>
        <begin position="53"/>
        <end position="165"/>
    </location>
</feature>
<dbReference type="CDD" id="cd01283">
    <property type="entry name" value="cytidine_deaminase"/>
    <property type="match status" value="1"/>
</dbReference>